<sequence length="1027" mass="116416">MSERWIEWDTATAGKVFEVRLEPSGEALVLNELADELREEGSAVRLSLAMGDRILISRLSLPMSNETSFDYCVGCWNRSRKEEARVRQIIPEHADEAMKALGAVKELLISYAGLVLQMPDMFPNLKKPGATLSAKALIPTLLQLASADGMQDESSTDWATPSISDTGEFLKEFIARFAQDDTLEDTIGAALLAMTQRVRDGYTGNSFGNPSSVPGEHSPNNVQNVLAQMLGVSEPRASRDNSVEDSGMTLAGLDWRPIQQAFANAMEYKPLAQAVPNFACFTPNVPAPMLETHSLLGPFLRLSCFADVFPAIARKSFSDYKSRSVTELENSTNSLRMAIDVVQANNFRIFNSMVRAGPDPRERVLGFFGLVCSLNAKRGAMQASSREISTDSFMVNVYDVVLRFAMPFADLSCSKIDRIDVKYLRHQTRWDTRSLTRINASEAEAVEWLNGVRDEKPPTFNFITEIFFLGTRMSNLALGKAMRRVEEREKEINRLQKRIDEFELDRCNWQHLPQAAHVEQVVHRARSQSDKLHSEIIAAQTALLSPSLVQRVLQFTNFTIQWLARLADQHHSHPQPVLALPLADEANDDFRMLPEHMFEDVCDTILFYARRKPEVLDEATRNSVVLLCTIFLTSGSWVRNPFLKAKMAEMLAYNVMSHTSQNNGALLDPVNTHPLALQHLVPALMAFWIDAESTGSHTQFYDKFNIRYHLVQIFKTIWPNPEHKKRLYQQADAHLPEFTVFINRLMNDVTFLLDDALDKLSELHNKQLQMDDSSTWESFSFDERREHETHMRSIESQIRSDLGLGHEFLRLLINFTEETSDAFMTPEIVDRLAAMLDYNLEMMVGQRCQELRVRDPKKIGFEPRTLLKEILSVFLNLSDQERFAKAIARDGRSYRPELFSRAASIAQRHMLKSPSDIDRLAMLVDRVEKLKQVDTEEEEDLGEVPDQYLDPLLATLMRDPVRLPSSRAVVDRSTIKAHLLSDSKDPFNRMPLKLADVETDHELRAEIQAFLQERRSAAAAAAAASTS</sequence>
<evidence type="ECO:0000256" key="10">
    <source>
        <dbReference type="ARBA" id="ARBA00023242"/>
    </source>
</evidence>
<dbReference type="GO" id="GO:0006511">
    <property type="term" value="P:ubiquitin-dependent protein catabolic process"/>
    <property type="evidence" value="ECO:0007669"/>
    <property type="project" value="InterPro"/>
</dbReference>
<keyword evidence="11" id="KW-0175">Coiled coil</keyword>
<dbReference type="InterPro" id="IPR045132">
    <property type="entry name" value="UBE4"/>
</dbReference>
<comment type="subcellular location">
    <subcellularLocation>
        <location evidence="3">Cytoplasm</location>
    </subcellularLocation>
    <subcellularLocation>
        <location evidence="2">Nucleus</location>
    </subcellularLocation>
</comment>
<evidence type="ECO:0000256" key="3">
    <source>
        <dbReference type="ARBA" id="ARBA00004496"/>
    </source>
</evidence>
<gene>
    <name evidence="13" type="primary">UFD2</name>
    <name evidence="13" type="ORF">MPSI1_001866</name>
</gene>
<protein>
    <recommendedName>
        <fullName evidence="6">RING-type E3 ubiquitin transferase</fullName>
        <ecNumber evidence="6">2.3.2.27</ecNumber>
    </recommendedName>
</protein>
<dbReference type="PANTHER" id="PTHR13931">
    <property type="entry name" value="UBIQUITINATION FACTOR E4"/>
    <property type="match status" value="1"/>
</dbReference>
<evidence type="ECO:0000256" key="7">
    <source>
        <dbReference type="ARBA" id="ARBA00022490"/>
    </source>
</evidence>
<keyword evidence="8 13" id="KW-0808">Transferase</keyword>
<comment type="similarity">
    <text evidence="5">Belongs to the ubiquitin conjugation factor E4 family.</text>
</comment>
<keyword evidence="9" id="KW-0833">Ubl conjugation pathway</keyword>
<dbReference type="GO" id="GO:0000151">
    <property type="term" value="C:ubiquitin ligase complex"/>
    <property type="evidence" value="ECO:0007669"/>
    <property type="project" value="InterPro"/>
</dbReference>
<keyword evidence="10" id="KW-0539">Nucleus</keyword>
<evidence type="ECO:0000259" key="12">
    <source>
        <dbReference type="SMART" id="SM00504"/>
    </source>
</evidence>
<dbReference type="GO" id="GO:0005634">
    <property type="term" value="C:nucleus"/>
    <property type="evidence" value="ECO:0007669"/>
    <property type="project" value="UniProtKB-SubCell"/>
</dbReference>
<evidence type="ECO:0000256" key="1">
    <source>
        <dbReference type="ARBA" id="ARBA00000900"/>
    </source>
</evidence>
<dbReference type="GO" id="GO:0000209">
    <property type="term" value="P:protein polyubiquitination"/>
    <property type="evidence" value="ECO:0007669"/>
    <property type="project" value="TreeGrafter"/>
</dbReference>
<dbReference type="GO" id="GO:0005737">
    <property type="term" value="C:cytoplasm"/>
    <property type="evidence" value="ECO:0007669"/>
    <property type="project" value="UniProtKB-SubCell"/>
</dbReference>
<dbReference type="Pfam" id="PF10408">
    <property type="entry name" value="Ufd2P_core"/>
    <property type="match status" value="1"/>
</dbReference>
<evidence type="ECO:0000256" key="11">
    <source>
        <dbReference type="SAM" id="Coils"/>
    </source>
</evidence>
<organism evidence="13 14">
    <name type="scientific">Malassezia psittaci</name>
    <dbReference type="NCBI Taxonomy" id="1821823"/>
    <lineage>
        <taxon>Eukaryota</taxon>
        <taxon>Fungi</taxon>
        <taxon>Dikarya</taxon>
        <taxon>Basidiomycota</taxon>
        <taxon>Ustilaginomycotina</taxon>
        <taxon>Malasseziomycetes</taxon>
        <taxon>Malasseziales</taxon>
        <taxon>Malasseziaceae</taxon>
        <taxon>Malassezia</taxon>
    </lineage>
</organism>
<name>A0AAF0FBF9_9BASI</name>
<evidence type="ECO:0000256" key="5">
    <source>
        <dbReference type="ARBA" id="ARBA00007434"/>
    </source>
</evidence>
<keyword evidence="7" id="KW-0963">Cytoplasm</keyword>
<accession>A0AAF0FBF9</accession>
<evidence type="ECO:0000313" key="13">
    <source>
        <dbReference type="EMBL" id="WFD43211.1"/>
    </source>
</evidence>
<reference evidence="13" key="1">
    <citation type="submission" date="2023-02" db="EMBL/GenBank/DDBJ databases">
        <title>Mating type loci evolution in Malassezia.</title>
        <authorList>
            <person name="Coelho M.A."/>
        </authorList>
    </citation>
    <scope>NUCLEOTIDE SEQUENCE</scope>
    <source>
        <strain evidence="13">CBS 14136</strain>
    </source>
</reference>
<dbReference type="EMBL" id="CP118376">
    <property type="protein sequence ID" value="WFD43211.1"/>
    <property type="molecule type" value="Genomic_DNA"/>
</dbReference>
<dbReference type="EC" id="2.3.2.27" evidence="6"/>
<evidence type="ECO:0000256" key="2">
    <source>
        <dbReference type="ARBA" id="ARBA00004123"/>
    </source>
</evidence>
<evidence type="ECO:0000313" key="14">
    <source>
        <dbReference type="Proteomes" id="UP001214628"/>
    </source>
</evidence>
<feature type="coiled-coil region" evidence="11">
    <location>
        <begin position="478"/>
        <end position="505"/>
    </location>
</feature>
<dbReference type="Proteomes" id="UP001214628">
    <property type="component" value="Chromosome 2"/>
</dbReference>
<dbReference type="FunFam" id="3.30.40.10:FF:000055">
    <property type="entry name" value="Ubiquitin conjugation factor e4 a"/>
    <property type="match status" value="1"/>
</dbReference>
<evidence type="ECO:0000256" key="9">
    <source>
        <dbReference type="ARBA" id="ARBA00022786"/>
    </source>
</evidence>
<dbReference type="GO" id="GO:0036503">
    <property type="term" value="P:ERAD pathway"/>
    <property type="evidence" value="ECO:0007669"/>
    <property type="project" value="InterPro"/>
</dbReference>
<dbReference type="Gene3D" id="3.30.40.10">
    <property type="entry name" value="Zinc/RING finger domain, C3HC4 (zinc finger)"/>
    <property type="match status" value="1"/>
</dbReference>
<dbReference type="SUPFAM" id="SSF57850">
    <property type="entry name" value="RING/U-box"/>
    <property type="match status" value="1"/>
</dbReference>
<dbReference type="InterPro" id="IPR019474">
    <property type="entry name" value="Ub_conjug_fac_E4_core"/>
</dbReference>
<proteinExistence type="inferred from homology"/>
<comment type="pathway">
    <text evidence="4">Protein modification; protein ubiquitination.</text>
</comment>
<evidence type="ECO:0000256" key="4">
    <source>
        <dbReference type="ARBA" id="ARBA00004906"/>
    </source>
</evidence>
<comment type="catalytic activity">
    <reaction evidence="1">
        <text>S-ubiquitinyl-[E2 ubiquitin-conjugating enzyme]-L-cysteine + [acceptor protein]-L-lysine = [E2 ubiquitin-conjugating enzyme]-L-cysteine + N(6)-ubiquitinyl-[acceptor protein]-L-lysine.</text>
        <dbReference type="EC" id="2.3.2.27"/>
    </reaction>
</comment>
<dbReference type="AlphaFoldDB" id="A0AAF0FBF9"/>
<keyword evidence="14" id="KW-1185">Reference proteome</keyword>
<dbReference type="PANTHER" id="PTHR13931:SF2">
    <property type="entry name" value="UBIQUITIN CONJUGATION FACTOR E4 B"/>
    <property type="match status" value="1"/>
</dbReference>
<dbReference type="SMART" id="SM00504">
    <property type="entry name" value="Ubox"/>
    <property type="match status" value="1"/>
</dbReference>
<dbReference type="Pfam" id="PF04564">
    <property type="entry name" value="U-box"/>
    <property type="match status" value="1"/>
</dbReference>
<evidence type="ECO:0000256" key="6">
    <source>
        <dbReference type="ARBA" id="ARBA00012483"/>
    </source>
</evidence>
<keyword evidence="13" id="KW-0012">Acyltransferase</keyword>
<feature type="domain" description="U-box" evidence="12">
    <location>
        <begin position="947"/>
        <end position="1010"/>
    </location>
</feature>
<evidence type="ECO:0000256" key="8">
    <source>
        <dbReference type="ARBA" id="ARBA00022679"/>
    </source>
</evidence>
<dbReference type="InterPro" id="IPR013083">
    <property type="entry name" value="Znf_RING/FYVE/PHD"/>
</dbReference>
<dbReference type="GO" id="GO:0034450">
    <property type="term" value="F:ubiquitin-ubiquitin ligase activity"/>
    <property type="evidence" value="ECO:0007669"/>
    <property type="project" value="InterPro"/>
</dbReference>
<dbReference type="InterPro" id="IPR003613">
    <property type="entry name" value="Ubox_domain"/>
</dbReference>